<proteinExistence type="predicted"/>
<evidence type="ECO:0000313" key="2">
    <source>
        <dbReference type="EMBL" id="MBP0437167.1"/>
    </source>
</evidence>
<reference evidence="2" key="1">
    <citation type="submission" date="2021-03" db="EMBL/GenBank/DDBJ databases">
        <title>Genome sequencing and assembly of Tianweitania sediminis.</title>
        <authorList>
            <person name="Chhetri G."/>
        </authorList>
    </citation>
    <scope>NUCLEOTIDE SEQUENCE</scope>
    <source>
        <strain evidence="2">Z8</strain>
    </source>
</reference>
<dbReference type="CDD" id="cd01324">
    <property type="entry name" value="cbb3_Oxidase_CcoQ"/>
    <property type="match status" value="1"/>
</dbReference>
<sequence>MNLYETLRHFADSWALLVLVLFFLGVLIWVFRPGSRRSYRDQANIPFKYDREKEGRKDE</sequence>
<feature type="transmembrane region" description="Helical" evidence="1">
    <location>
        <begin position="13"/>
        <end position="31"/>
    </location>
</feature>
<dbReference type="EMBL" id="JAGIYY010000001">
    <property type="protein sequence ID" value="MBP0437167.1"/>
    <property type="molecule type" value="Genomic_DNA"/>
</dbReference>
<organism evidence="2 3">
    <name type="scientific">Tianweitania sediminis</name>
    <dbReference type="NCBI Taxonomy" id="1502156"/>
    <lineage>
        <taxon>Bacteria</taxon>
        <taxon>Pseudomonadati</taxon>
        <taxon>Pseudomonadota</taxon>
        <taxon>Alphaproteobacteria</taxon>
        <taxon>Hyphomicrobiales</taxon>
        <taxon>Phyllobacteriaceae</taxon>
        <taxon>Tianweitania</taxon>
    </lineage>
</organism>
<accession>A0A8J7UJB1</accession>
<keyword evidence="1" id="KW-0812">Transmembrane</keyword>
<gene>
    <name evidence="2" type="ORF">J5Y06_00695</name>
</gene>
<dbReference type="Proteomes" id="UP000666240">
    <property type="component" value="Unassembled WGS sequence"/>
</dbReference>
<keyword evidence="1" id="KW-0472">Membrane</keyword>
<evidence type="ECO:0000256" key="1">
    <source>
        <dbReference type="SAM" id="Phobius"/>
    </source>
</evidence>
<dbReference type="InterPro" id="IPR008621">
    <property type="entry name" value="Cbb3-typ_cyt_oxidase_comp"/>
</dbReference>
<protein>
    <submittedName>
        <fullName evidence="2">Cbb3-type cytochrome c oxidase subunit 3</fullName>
    </submittedName>
</protein>
<keyword evidence="3" id="KW-1185">Reference proteome</keyword>
<dbReference type="Pfam" id="PF05545">
    <property type="entry name" value="FixQ"/>
    <property type="match status" value="1"/>
</dbReference>
<keyword evidence="1" id="KW-1133">Transmembrane helix</keyword>
<dbReference type="AlphaFoldDB" id="A0A8J7UJB1"/>
<name>A0A8J7UJB1_9HYPH</name>
<evidence type="ECO:0000313" key="3">
    <source>
        <dbReference type="Proteomes" id="UP000666240"/>
    </source>
</evidence>
<comment type="caution">
    <text evidence="2">The sequence shown here is derived from an EMBL/GenBank/DDBJ whole genome shotgun (WGS) entry which is preliminary data.</text>
</comment>